<reference evidence="1 2" key="1">
    <citation type="submission" date="2024-05" db="EMBL/GenBank/DDBJ databases">
        <authorList>
            <person name="Wallberg A."/>
        </authorList>
    </citation>
    <scope>NUCLEOTIDE SEQUENCE [LARGE SCALE GENOMIC DNA]</scope>
</reference>
<organism evidence="1 2">
    <name type="scientific">Meganyctiphanes norvegica</name>
    <name type="common">Northern krill</name>
    <name type="synonym">Thysanopoda norvegica</name>
    <dbReference type="NCBI Taxonomy" id="48144"/>
    <lineage>
        <taxon>Eukaryota</taxon>
        <taxon>Metazoa</taxon>
        <taxon>Ecdysozoa</taxon>
        <taxon>Arthropoda</taxon>
        <taxon>Crustacea</taxon>
        <taxon>Multicrustacea</taxon>
        <taxon>Malacostraca</taxon>
        <taxon>Eumalacostraca</taxon>
        <taxon>Eucarida</taxon>
        <taxon>Euphausiacea</taxon>
        <taxon>Euphausiidae</taxon>
        <taxon>Meganyctiphanes</taxon>
    </lineage>
</organism>
<evidence type="ECO:0000313" key="1">
    <source>
        <dbReference type="EMBL" id="CAL4083046.1"/>
    </source>
</evidence>
<dbReference type="Proteomes" id="UP001497623">
    <property type="component" value="Unassembled WGS sequence"/>
</dbReference>
<keyword evidence="2" id="KW-1185">Reference proteome</keyword>
<protein>
    <submittedName>
        <fullName evidence="1">Uncharacterized protein</fullName>
    </submittedName>
</protein>
<dbReference type="EMBL" id="CAXKWB010006496">
    <property type="protein sequence ID" value="CAL4083046.1"/>
    <property type="molecule type" value="Genomic_DNA"/>
</dbReference>
<dbReference type="PANTHER" id="PTHR47018">
    <property type="entry name" value="CXC DOMAIN-CONTAINING PROTEIN-RELATED"/>
    <property type="match status" value="1"/>
</dbReference>
<evidence type="ECO:0000313" key="2">
    <source>
        <dbReference type="Proteomes" id="UP001497623"/>
    </source>
</evidence>
<dbReference type="AlphaFoldDB" id="A0AAV2QJF5"/>
<gene>
    <name evidence="1" type="ORF">MNOR_LOCUS12064</name>
</gene>
<name>A0AAV2QJF5_MEGNR</name>
<accession>A0AAV2QJF5</accession>
<sequence>MNGHFAVQKNSKVFSATSIDQCHEQMNRLIKGEGGAVGLTENPQALERWMVSGPEISRLIGEFVASFQTLNSQTSKMHHEQNPNTQNKFSKDVKALVPTIVEMGNPFLKDNGDLLAINTKEIMKKEVIESI</sequence>
<feature type="non-terminal residue" evidence="1">
    <location>
        <position position="131"/>
    </location>
</feature>
<proteinExistence type="predicted"/>
<comment type="caution">
    <text evidence="1">The sequence shown here is derived from an EMBL/GenBank/DDBJ whole genome shotgun (WGS) entry which is preliminary data.</text>
</comment>